<evidence type="ECO:0000313" key="2">
    <source>
        <dbReference type="EMBL" id="MBC1399144.1"/>
    </source>
</evidence>
<dbReference type="InterPro" id="IPR012334">
    <property type="entry name" value="Pectin_lyas_fold"/>
</dbReference>
<dbReference type="InterPro" id="IPR024535">
    <property type="entry name" value="RHGA/B-epi-like_pectate_lyase"/>
</dbReference>
<dbReference type="AlphaFoldDB" id="A0A841YG51"/>
<comment type="caution">
    <text evidence="2">The sequence shown here is derived from an EMBL/GenBank/DDBJ whole genome shotgun (WGS) entry which is preliminary data.</text>
</comment>
<dbReference type="RefSeq" id="WP_007548222.1">
    <property type="nucleotide sequence ID" value="NZ_JAARPY010000009.1"/>
</dbReference>
<accession>A0A841YG51</accession>
<dbReference type="Proteomes" id="UP000571128">
    <property type="component" value="Unassembled WGS sequence"/>
</dbReference>
<protein>
    <recommendedName>
        <fullName evidence="1">Rhamnogalacturonase A/B/Epimerase-like pectate lyase domain-containing protein</fullName>
    </recommendedName>
</protein>
<feature type="domain" description="Rhamnogalacturonase A/B/Epimerase-like pectate lyase" evidence="1">
    <location>
        <begin position="8"/>
        <end position="97"/>
    </location>
</feature>
<evidence type="ECO:0000313" key="3">
    <source>
        <dbReference type="Proteomes" id="UP000571128"/>
    </source>
</evidence>
<dbReference type="Gene3D" id="2.160.20.10">
    <property type="entry name" value="Single-stranded right-handed beta-helix, Pectin lyase-like"/>
    <property type="match status" value="1"/>
</dbReference>
<reference evidence="2 3" key="1">
    <citation type="submission" date="2020-03" db="EMBL/GenBank/DDBJ databases">
        <title>Soil Listeria distribution.</title>
        <authorList>
            <person name="Liao J."/>
            <person name="Wiedmann M."/>
        </authorList>
    </citation>
    <scope>NUCLEOTIDE SEQUENCE [LARGE SCALE GENOMIC DNA]</scope>
    <source>
        <strain evidence="2 3">FSL L7-1645</strain>
    </source>
</reference>
<organism evidence="2 3">
    <name type="scientific">Listeria fleischmannii</name>
    <dbReference type="NCBI Taxonomy" id="1069827"/>
    <lineage>
        <taxon>Bacteria</taxon>
        <taxon>Bacillati</taxon>
        <taxon>Bacillota</taxon>
        <taxon>Bacilli</taxon>
        <taxon>Bacillales</taxon>
        <taxon>Listeriaceae</taxon>
        <taxon>Listeria</taxon>
    </lineage>
</organism>
<gene>
    <name evidence="2" type="ORF">HB844_09710</name>
</gene>
<dbReference type="InterPro" id="IPR011050">
    <property type="entry name" value="Pectin_lyase_fold/virulence"/>
</dbReference>
<name>A0A841YG51_9LIST</name>
<dbReference type="SUPFAM" id="SSF51126">
    <property type="entry name" value="Pectin lyase-like"/>
    <property type="match status" value="1"/>
</dbReference>
<dbReference type="Pfam" id="PF12708">
    <property type="entry name" value="Pect-lyase_RHGA_epim"/>
    <property type="match status" value="1"/>
</dbReference>
<proteinExistence type="predicted"/>
<sequence length="443" mass="48675">MSVREGVVSILDFGAKVDGYSDDSESINSAFIAIAANGGGTVIFPAGLIRISETIVIPESGIRIQAASSYLTRIKPLESFTGKSIFYYQNNREGNKGLNIDDGLFIDCAGVKAHGIYVENGYDQFSMKNVEVRNLHPEFSGFKFVYVQSKVGVGQTILLENCFAEHGTHLGDAPAFSFTNYQEINLIGCKGFGNRANTEELINPNLNSTCFSFIDCRGVTMTGCSSAFSKTGIEFIAYTRSAIGLTVIGQTNEKIFGNALFTDASIERTKVSHVTYHANRAQNGGGAFHLNRLELSTIYALNEQVNLSESCFTNTIYSSAIGKVSGRKRNNTIITMSNYRNDATTFHGTLEIESEENTNFILKNASQPPLRFSYKSSGDISFQKQDAETLIWKDYFKIVPSFANDYTGLMIPYRTAGINKFAQIKVDKQDSGGLGYRNLIIPN</sequence>
<evidence type="ECO:0000259" key="1">
    <source>
        <dbReference type="Pfam" id="PF12708"/>
    </source>
</evidence>
<dbReference type="EMBL" id="JAARPY010000009">
    <property type="protein sequence ID" value="MBC1399144.1"/>
    <property type="molecule type" value="Genomic_DNA"/>
</dbReference>